<dbReference type="AlphaFoldDB" id="A0AAV5CL93"/>
<evidence type="ECO:0000256" key="5">
    <source>
        <dbReference type="SAM" id="SignalP"/>
    </source>
</evidence>
<sequence>MAWMSLPHGWSLLFCMVFFLGLLHVEFVHGATAPQRLFPAEARLLRRLAAKLNVSHWDFSAGPCGSDDVECDCSFSNHTVCHVTQIFLKGKNFTGELPPEFADLPYLIQLDLSRSLFHGEVPYQWARMKLQGLSLMGNRLSGTFPMILTKIRTLTNLSIEGNEFHGPIPPEIGHLIHMEKLTLSTNEFNGPLPAVLSLLPNLTDLRISGNNLSGRLPDFWGKLPKLVKLQMEGSLLEGPIPPSLSELTNLYDLILRNCSIDGSIPSYIGELANLKHLTISLAAASTAFIVFLGPGHRQRRMACCPGQRRRLCRFHYRRLCHYERPLTADSTTLLATIAVILVVASTTSRSTAITPFPLSNTANNFYRIMLSKE</sequence>
<name>A0AAV5CL93_ELECO</name>
<comment type="caution">
    <text evidence="6">The sequence shown here is derived from an EMBL/GenBank/DDBJ whole genome shotgun (WGS) entry which is preliminary data.</text>
</comment>
<evidence type="ECO:0000313" key="7">
    <source>
        <dbReference type="Proteomes" id="UP001054889"/>
    </source>
</evidence>
<dbReference type="Proteomes" id="UP001054889">
    <property type="component" value="Unassembled WGS sequence"/>
</dbReference>
<dbReference type="SUPFAM" id="SSF52058">
    <property type="entry name" value="L domain-like"/>
    <property type="match status" value="1"/>
</dbReference>
<accession>A0AAV5CL93</accession>
<dbReference type="Gene3D" id="3.80.10.10">
    <property type="entry name" value="Ribonuclease Inhibitor"/>
    <property type="match status" value="2"/>
</dbReference>
<dbReference type="PANTHER" id="PTHR48006">
    <property type="entry name" value="LEUCINE-RICH REPEAT-CONTAINING PROTEIN DDB_G0281931-RELATED"/>
    <property type="match status" value="1"/>
</dbReference>
<organism evidence="6 7">
    <name type="scientific">Eleusine coracana subsp. coracana</name>
    <dbReference type="NCBI Taxonomy" id="191504"/>
    <lineage>
        <taxon>Eukaryota</taxon>
        <taxon>Viridiplantae</taxon>
        <taxon>Streptophyta</taxon>
        <taxon>Embryophyta</taxon>
        <taxon>Tracheophyta</taxon>
        <taxon>Spermatophyta</taxon>
        <taxon>Magnoliopsida</taxon>
        <taxon>Liliopsida</taxon>
        <taxon>Poales</taxon>
        <taxon>Poaceae</taxon>
        <taxon>PACMAD clade</taxon>
        <taxon>Chloridoideae</taxon>
        <taxon>Cynodonteae</taxon>
        <taxon>Eleusininae</taxon>
        <taxon>Eleusine</taxon>
    </lineage>
</organism>
<keyword evidence="4" id="KW-0325">Glycoprotein</keyword>
<dbReference type="InterPro" id="IPR032675">
    <property type="entry name" value="LRR_dom_sf"/>
</dbReference>
<dbReference type="InterPro" id="IPR001611">
    <property type="entry name" value="Leu-rich_rpt"/>
</dbReference>
<dbReference type="PANTHER" id="PTHR48006:SF68">
    <property type="entry name" value="PROTEIN KINASE DOMAIN-CONTAINING PROTEIN"/>
    <property type="match status" value="1"/>
</dbReference>
<evidence type="ECO:0000256" key="3">
    <source>
        <dbReference type="ARBA" id="ARBA00022737"/>
    </source>
</evidence>
<protein>
    <recommendedName>
        <fullName evidence="8">Leucine-rich repeat-containing N-terminal plant-type domain-containing protein</fullName>
    </recommendedName>
</protein>
<keyword evidence="1" id="KW-0433">Leucine-rich repeat</keyword>
<feature type="signal peptide" evidence="5">
    <location>
        <begin position="1"/>
        <end position="30"/>
    </location>
</feature>
<evidence type="ECO:0000256" key="1">
    <source>
        <dbReference type="ARBA" id="ARBA00022614"/>
    </source>
</evidence>
<feature type="chain" id="PRO_5043371849" description="Leucine-rich repeat-containing N-terminal plant-type domain-containing protein" evidence="5">
    <location>
        <begin position="31"/>
        <end position="373"/>
    </location>
</feature>
<gene>
    <name evidence="6" type="primary">ga16073</name>
    <name evidence="6" type="ORF">PR202_ga16073</name>
</gene>
<evidence type="ECO:0000313" key="6">
    <source>
        <dbReference type="EMBL" id="GJM99015.1"/>
    </source>
</evidence>
<keyword evidence="3" id="KW-0677">Repeat</keyword>
<evidence type="ECO:0000256" key="4">
    <source>
        <dbReference type="ARBA" id="ARBA00023180"/>
    </source>
</evidence>
<keyword evidence="7" id="KW-1185">Reference proteome</keyword>
<dbReference type="Pfam" id="PF00560">
    <property type="entry name" value="LRR_1"/>
    <property type="match status" value="3"/>
</dbReference>
<proteinExistence type="predicted"/>
<evidence type="ECO:0008006" key="8">
    <source>
        <dbReference type="Google" id="ProtNLM"/>
    </source>
</evidence>
<dbReference type="FunFam" id="3.80.10.10:FF:000041">
    <property type="entry name" value="LRR receptor-like serine/threonine-protein kinase ERECTA"/>
    <property type="match status" value="1"/>
</dbReference>
<dbReference type="InterPro" id="IPR051824">
    <property type="entry name" value="LRR_Rcpt-Like_S/T_Kinase"/>
</dbReference>
<evidence type="ECO:0000256" key="2">
    <source>
        <dbReference type="ARBA" id="ARBA00022729"/>
    </source>
</evidence>
<reference evidence="6" key="2">
    <citation type="submission" date="2021-12" db="EMBL/GenBank/DDBJ databases">
        <title>Resequencing data analysis of finger millet.</title>
        <authorList>
            <person name="Hatakeyama M."/>
            <person name="Aluri S."/>
            <person name="Balachadran M.T."/>
            <person name="Sivarajan S.R."/>
            <person name="Poveda L."/>
            <person name="Shimizu-Inatsugi R."/>
            <person name="Schlapbach R."/>
            <person name="Sreeman S.M."/>
            <person name="Shimizu K.K."/>
        </authorList>
    </citation>
    <scope>NUCLEOTIDE SEQUENCE</scope>
</reference>
<keyword evidence="2 5" id="KW-0732">Signal</keyword>
<dbReference type="EMBL" id="BQKI01000007">
    <property type="protein sequence ID" value="GJM99015.1"/>
    <property type="molecule type" value="Genomic_DNA"/>
</dbReference>
<reference evidence="6" key="1">
    <citation type="journal article" date="2018" name="DNA Res.">
        <title>Multiple hybrid de novo genome assembly of finger millet, an orphan allotetraploid crop.</title>
        <authorList>
            <person name="Hatakeyama M."/>
            <person name="Aluri S."/>
            <person name="Balachadran M.T."/>
            <person name="Sivarajan S.R."/>
            <person name="Patrignani A."/>
            <person name="Gruter S."/>
            <person name="Poveda L."/>
            <person name="Shimizu-Inatsugi R."/>
            <person name="Baeten J."/>
            <person name="Francoijs K.J."/>
            <person name="Nataraja K.N."/>
            <person name="Reddy Y.A.N."/>
            <person name="Phadnis S."/>
            <person name="Ravikumar R.L."/>
            <person name="Schlapbach R."/>
            <person name="Sreeman S.M."/>
            <person name="Shimizu K.K."/>
        </authorList>
    </citation>
    <scope>NUCLEOTIDE SEQUENCE</scope>
</reference>